<evidence type="ECO:0000256" key="1">
    <source>
        <dbReference type="ARBA" id="ARBA00022737"/>
    </source>
</evidence>
<dbReference type="PANTHER" id="PTHR24189">
    <property type="entry name" value="MYOTROPHIN"/>
    <property type="match status" value="1"/>
</dbReference>
<dbReference type="RefSeq" id="XP_002584649.1">
    <property type="nucleotide sequence ID" value="XM_002584603.1"/>
</dbReference>
<organism evidence="4 5">
    <name type="scientific">Uncinocarpus reesii (strain UAMH 1704)</name>
    <dbReference type="NCBI Taxonomy" id="336963"/>
    <lineage>
        <taxon>Eukaryota</taxon>
        <taxon>Fungi</taxon>
        <taxon>Dikarya</taxon>
        <taxon>Ascomycota</taxon>
        <taxon>Pezizomycotina</taxon>
        <taxon>Eurotiomycetes</taxon>
        <taxon>Eurotiomycetidae</taxon>
        <taxon>Onygenales</taxon>
        <taxon>Onygenaceae</taxon>
        <taxon>Uncinocarpus</taxon>
    </lineage>
</organism>
<dbReference type="HOGENOM" id="CLU_348894_0_0_1"/>
<evidence type="ECO:0000313" key="4">
    <source>
        <dbReference type="EMBL" id="EEP80496.1"/>
    </source>
</evidence>
<dbReference type="GO" id="GO:0005737">
    <property type="term" value="C:cytoplasm"/>
    <property type="evidence" value="ECO:0007669"/>
    <property type="project" value="TreeGrafter"/>
</dbReference>
<keyword evidence="2" id="KW-0040">ANK repeat</keyword>
<sequence>MGQASRSEDLIRQFMTHRGGTTSPVAPFNGQPKSLNLRDQAMKKACKAGCIATIDAALDLGISVSAVPVASFTVKRDVKPRRRQPKPVAIVDRNSGSNTILIIKALTLQLAARGGHVETFSHLVSLGARLDEPGTSLASIQSLIKLVTQGPDAPALLPLFFAGDLAHQLSQEMRTDMLIGLLKGCRPPRSSTNTLSPDEYVDLASTLLDAGASPNAFRGNTFRTTSPLSEAVHTLSPDLVRLLLDRGACADGPLEVEPPPAPCIPFHIPLCALAHALATSITNPPVRAALMQIAEVLLDHGADMNICVPYLQHGSSRVSFTSPLLVFLDAVDCWEGYDKHNSSSPHISDVLQFFLDHGASPNGREHPAYNSRNSHITHAALLHTGHYRLGPPRDDYIQELLREWGVGSLVSPIFASALTLLAGHYAPRNGIFGIRATAKALARYDYRTTPGSLLGEDEAVLAGWKRVITSVASSLTPYELNEFLYTYVVHKATCPGANWIFYLDRHESEEHPIEDLARATVEALLAVGADINYRHRKVVPETQQQLREEKRGGSGDSNPTALHTLCLWLAGRADEKLEWPTGGWEPKCAGFRHTAPRVAFIRFLVNKCGADPLTTYQGRTPAEILVQLRRPELDAEEEGRLKFLDQYDPSVVKGARLDSAIGSRIDSRFPPGGMTSVTQLFARQNGLDCGINYGPVKPIPVCLITGLDLSVSGIAWDFQSGNAKRDDTMITCNKSVTGDPAYKEGDTIYVISKKKMASARLNVPEDEAQRAAFFKAHADSVLKDDEPNTSVVHVKPTGDSEPAGEQSK</sequence>
<dbReference type="EMBL" id="CH476617">
    <property type="protein sequence ID" value="EEP80496.1"/>
    <property type="molecule type" value="Genomic_DNA"/>
</dbReference>
<proteinExistence type="predicted"/>
<evidence type="ECO:0000313" key="5">
    <source>
        <dbReference type="Proteomes" id="UP000002058"/>
    </source>
</evidence>
<dbReference type="OMA" id="RHESEEH"/>
<dbReference type="VEuPathDB" id="FungiDB:UREG_05338"/>
<accession>C4JS99</accession>
<dbReference type="InterPro" id="IPR036770">
    <property type="entry name" value="Ankyrin_rpt-contain_sf"/>
</dbReference>
<dbReference type="OrthoDB" id="4508560at2759"/>
<dbReference type="Proteomes" id="UP000002058">
    <property type="component" value="Unassembled WGS sequence"/>
</dbReference>
<keyword evidence="5" id="KW-1185">Reference proteome</keyword>
<keyword evidence="1" id="KW-0677">Repeat</keyword>
<protein>
    <submittedName>
        <fullName evidence="4">Uncharacterized protein</fullName>
    </submittedName>
</protein>
<dbReference type="eggNOG" id="ENOG502RKRY">
    <property type="taxonomic scope" value="Eukaryota"/>
</dbReference>
<feature type="region of interest" description="Disordered" evidence="3">
    <location>
        <begin position="784"/>
        <end position="808"/>
    </location>
</feature>
<evidence type="ECO:0000256" key="3">
    <source>
        <dbReference type="SAM" id="MobiDB-lite"/>
    </source>
</evidence>
<dbReference type="PANTHER" id="PTHR24189:SF50">
    <property type="entry name" value="ANKYRIN REPEAT AND SOCS BOX PROTEIN 2"/>
    <property type="match status" value="1"/>
</dbReference>
<dbReference type="GeneID" id="8440519"/>
<dbReference type="SUPFAM" id="SSF48403">
    <property type="entry name" value="Ankyrin repeat"/>
    <property type="match status" value="1"/>
</dbReference>
<dbReference type="AlphaFoldDB" id="C4JS99"/>
<dbReference type="InterPro" id="IPR050745">
    <property type="entry name" value="Multifunctional_regulatory"/>
</dbReference>
<gene>
    <name evidence="4" type="ORF">UREG_05338</name>
</gene>
<dbReference type="GO" id="GO:0005634">
    <property type="term" value="C:nucleus"/>
    <property type="evidence" value="ECO:0007669"/>
    <property type="project" value="TreeGrafter"/>
</dbReference>
<dbReference type="InParanoid" id="C4JS99"/>
<dbReference type="Gene3D" id="1.25.40.20">
    <property type="entry name" value="Ankyrin repeat-containing domain"/>
    <property type="match status" value="2"/>
</dbReference>
<reference evidence="5" key="1">
    <citation type="journal article" date="2009" name="Genome Res.">
        <title>Comparative genomic analyses of the human fungal pathogens Coccidioides and their relatives.</title>
        <authorList>
            <person name="Sharpton T.J."/>
            <person name="Stajich J.E."/>
            <person name="Rounsley S.D."/>
            <person name="Gardner M.J."/>
            <person name="Wortman J.R."/>
            <person name="Jordar V.S."/>
            <person name="Maiti R."/>
            <person name="Kodira C.D."/>
            <person name="Neafsey D.E."/>
            <person name="Zeng Q."/>
            <person name="Hung C.-Y."/>
            <person name="McMahan C."/>
            <person name="Muszewska A."/>
            <person name="Grynberg M."/>
            <person name="Mandel M.A."/>
            <person name="Kellner E.M."/>
            <person name="Barker B.M."/>
            <person name="Galgiani J.N."/>
            <person name="Orbach M.J."/>
            <person name="Kirkland T.N."/>
            <person name="Cole G.T."/>
            <person name="Henn M.R."/>
            <person name="Birren B.W."/>
            <person name="Taylor J.W."/>
        </authorList>
    </citation>
    <scope>NUCLEOTIDE SEQUENCE [LARGE SCALE GENOMIC DNA]</scope>
    <source>
        <strain evidence="5">UAMH 1704</strain>
    </source>
</reference>
<evidence type="ECO:0000256" key="2">
    <source>
        <dbReference type="ARBA" id="ARBA00023043"/>
    </source>
</evidence>
<dbReference type="KEGG" id="ure:UREG_05338"/>
<name>C4JS99_UNCRE</name>